<protein>
    <submittedName>
        <fullName evidence="2">Uncharacterized protein</fullName>
    </submittedName>
</protein>
<evidence type="ECO:0000313" key="3">
    <source>
        <dbReference type="Proteomes" id="UP001218218"/>
    </source>
</evidence>
<reference evidence="2" key="1">
    <citation type="submission" date="2023-03" db="EMBL/GenBank/DDBJ databases">
        <title>Massive genome expansion in bonnet fungi (Mycena s.s.) driven by repeated elements and novel gene families across ecological guilds.</title>
        <authorList>
            <consortium name="Lawrence Berkeley National Laboratory"/>
            <person name="Harder C.B."/>
            <person name="Miyauchi S."/>
            <person name="Viragh M."/>
            <person name="Kuo A."/>
            <person name="Thoen E."/>
            <person name="Andreopoulos B."/>
            <person name="Lu D."/>
            <person name="Skrede I."/>
            <person name="Drula E."/>
            <person name="Henrissat B."/>
            <person name="Morin E."/>
            <person name="Kohler A."/>
            <person name="Barry K."/>
            <person name="LaButti K."/>
            <person name="Morin E."/>
            <person name="Salamov A."/>
            <person name="Lipzen A."/>
            <person name="Mereny Z."/>
            <person name="Hegedus B."/>
            <person name="Baldrian P."/>
            <person name="Stursova M."/>
            <person name="Weitz H."/>
            <person name="Taylor A."/>
            <person name="Grigoriev I.V."/>
            <person name="Nagy L.G."/>
            <person name="Martin F."/>
            <person name="Kauserud H."/>
        </authorList>
    </citation>
    <scope>NUCLEOTIDE SEQUENCE</scope>
    <source>
        <strain evidence="2">CBHHK002</strain>
    </source>
</reference>
<keyword evidence="3" id="KW-1185">Reference proteome</keyword>
<comment type="caution">
    <text evidence="2">The sequence shown here is derived from an EMBL/GenBank/DDBJ whole genome shotgun (WGS) entry which is preliminary data.</text>
</comment>
<feature type="region of interest" description="Disordered" evidence="1">
    <location>
        <begin position="187"/>
        <end position="210"/>
    </location>
</feature>
<dbReference type="EMBL" id="JARIHO010000060">
    <property type="protein sequence ID" value="KAJ7315753.1"/>
    <property type="molecule type" value="Genomic_DNA"/>
</dbReference>
<organism evidence="2 3">
    <name type="scientific">Mycena albidolilacea</name>
    <dbReference type="NCBI Taxonomy" id="1033008"/>
    <lineage>
        <taxon>Eukaryota</taxon>
        <taxon>Fungi</taxon>
        <taxon>Dikarya</taxon>
        <taxon>Basidiomycota</taxon>
        <taxon>Agaricomycotina</taxon>
        <taxon>Agaricomycetes</taxon>
        <taxon>Agaricomycetidae</taxon>
        <taxon>Agaricales</taxon>
        <taxon>Marasmiineae</taxon>
        <taxon>Mycenaceae</taxon>
        <taxon>Mycena</taxon>
    </lineage>
</organism>
<proteinExistence type="predicted"/>
<sequence length="261" mass="27756">MPFPYLATREDWLFQSLCARPSVGRLGEKPVGLEGLAAGQTLSFSLLLWSASALTLQALAQPGSIDVGFLQSDIFGAAGGGGLDANGHVRGLTETYEAATFEGYYGGSKLEDDHASLEPLDALPHPDAARVVRLDGEVRVPASRMPCFRYKSMARESPHPPPAVLANFAPHRRDSCVASRLVCPGKAAPEPGSGHGHSGTASEGHRDSGGRWCGVRSEVTAFKPNLAKSAKIRLKRSEGRPLSAHVDRHLALNQCDPSADR</sequence>
<dbReference type="Proteomes" id="UP001218218">
    <property type="component" value="Unassembled WGS sequence"/>
</dbReference>
<evidence type="ECO:0000256" key="1">
    <source>
        <dbReference type="SAM" id="MobiDB-lite"/>
    </source>
</evidence>
<dbReference type="AlphaFoldDB" id="A0AAD6ZD30"/>
<accession>A0AAD6ZD30</accession>
<gene>
    <name evidence="2" type="ORF">DFH08DRAFT_942798</name>
</gene>
<evidence type="ECO:0000313" key="2">
    <source>
        <dbReference type="EMBL" id="KAJ7315753.1"/>
    </source>
</evidence>
<name>A0AAD6ZD30_9AGAR</name>